<keyword evidence="3" id="KW-0805">Transcription regulation</keyword>
<dbReference type="PIRSF" id="PIRSF036625">
    <property type="entry name" value="GAF_ANTAR"/>
    <property type="match status" value="1"/>
</dbReference>
<name>A0ABR9P384_9ACTN</name>
<gene>
    <name evidence="6" type="ORF">IDM40_06290</name>
</gene>
<dbReference type="Proteomes" id="UP000806528">
    <property type="component" value="Unassembled WGS sequence"/>
</dbReference>
<dbReference type="InterPro" id="IPR011006">
    <property type="entry name" value="CheY-like_superfamily"/>
</dbReference>
<sequence>MTSAAQKTADAFADVARNLLDRGSVQATLEEISDLAASEVGGCEFAGISLVGGDGTISTPVATDPLVEHADQLQYTTGQGPCLETIHDRQVYVVDDVRQDGRWPVFAAEVAGLGVRSMMSHQLYTRREVLGCLNLYSTELNAFDRGSVEIGQVLAAHAAVALASAQNDARLRDAMQTRSRIGEATGILMERYKVPGDQAFALLVKASQNLNTKLRELAEVLVETGALPRGSSGPDRQG</sequence>
<feature type="domain" description="ANTAR" evidence="5">
    <location>
        <begin position="161"/>
        <end position="222"/>
    </location>
</feature>
<dbReference type="PROSITE" id="PS50921">
    <property type="entry name" value="ANTAR"/>
    <property type="match status" value="1"/>
</dbReference>
<evidence type="ECO:0000259" key="5">
    <source>
        <dbReference type="PROSITE" id="PS50921"/>
    </source>
</evidence>
<dbReference type="Pfam" id="PF13185">
    <property type="entry name" value="GAF_2"/>
    <property type="match status" value="1"/>
</dbReference>
<accession>A0ABR9P384</accession>
<protein>
    <submittedName>
        <fullName evidence="6">GAF and ANTAR domain-containing protein</fullName>
    </submittedName>
</protein>
<keyword evidence="2" id="KW-0418">Kinase</keyword>
<proteinExistence type="predicted"/>
<reference evidence="6 7" key="1">
    <citation type="submission" date="2020-09" db="EMBL/GenBank/DDBJ databases">
        <title>Diversity and distribution of actinomycetes associated with coral in the coast of Hainan.</title>
        <authorList>
            <person name="Li F."/>
        </authorList>
    </citation>
    <scope>NUCLEOTIDE SEQUENCE [LARGE SCALE GENOMIC DNA]</scope>
    <source>
        <strain evidence="6 7">HNM0947</strain>
    </source>
</reference>
<dbReference type="Gene3D" id="1.10.10.10">
    <property type="entry name" value="Winged helix-like DNA-binding domain superfamily/Winged helix DNA-binding domain"/>
    <property type="match status" value="1"/>
</dbReference>
<evidence type="ECO:0000256" key="2">
    <source>
        <dbReference type="ARBA" id="ARBA00022777"/>
    </source>
</evidence>
<dbReference type="InterPro" id="IPR003018">
    <property type="entry name" value="GAF"/>
</dbReference>
<comment type="caution">
    <text evidence="6">The sequence shown here is derived from an EMBL/GenBank/DDBJ whole genome shotgun (WGS) entry which is preliminary data.</text>
</comment>
<dbReference type="InterPro" id="IPR036388">
    <property type="entry name" value="WH-like_DNA-bd_sf"/>
</dbReference>
<dbReference type="SMART" id="SM01012">
    <property type="entry name" value="ANTAR"/>
    <property type="match status" value="1"/>
</dbReference>
<dbReference type="SUPFAM" id="SSF52172">
    <property type="entry name" value="CheY-like"/>
    <property type="match status" value="1"/>
</dbReference>
<dbReference type="InterPro" id="IPR012074">
    <property type="entry name" value="GAF_ANTAR"/>
</dbReference>
<keyword evidence="4" id="KW-0804">Transcription</keyword>
<evidence type="ECO:0000313" key="7">
    <source>
        <dbReference type="Proteomes" id="UP000806528"/>
    </source>
</evidence>
<dbReference type="EMBL" id="JADBGI010000004">
    <property type="protein sequence ID" value="MBE2998316.1"/>
    <property type="molecule type" value="Genomic_DNA"/>
</dbReference>
<dbReference type="InterPro" id="IPR005561">
    <property type="entry name" value="ANTAR"/>
</dbReference>
<dbReference type="Gene3D" id="3.30.450.40">
    <property type="match status" value="1"/>
</dbReference>
<dbReference type="RefSeq" id="WP_193120948.1">
    <property type="nucleotide sequence ID" value="NZ_JADBGI010000004.1"/>
</dbReference>
<evidence type="ECO:0000256" key="4">
    <source>
        <dbReference type="ARBA" id="ARBA00023163"/>
    </source>
</evidence>
<dbReference type="SUPFAM" id="SSF55781">
    <property type="entry name" value="GAF domain-like"/>
    <property type="match status" value="1"/>
</dbReference>
<keyword evidence="1" id="KW-0808">Transferase</keyword>
<organism evidence="6 7">
    <name type="scientific">Nocardiopsis coralli</name>
    <dbReference type="NCBI Taxonomy" id="2772213"/>
    <lineage>
        <taxon>Bacteria</taxon>
        <taxon>Bacillati</taxon>
        <taxon>Actinomycetota</taxon>
        <taxon>Actinomycetes</taxon>
        <taxon>Streptosporangiales</taxon>
        <taxon>Nocardiopsidaceae</taxon>
        <taxon>Nocardiopsis</taxon>
    </lineage>
</organism>
<evidence type="ECO:0000256" key="3">
    <source>
        <dbReference type="ARBA" id="ARBA00023015"/>
    </source>
</evidence>
<dbReference type="Pfam" id="PF03861">
    <property type="entry name" value="ANTAR"/>
    <property type="match status" value="1"/>
</dbReference>
<dbReference type="SMART" id="SM00065">
    <property type="entry name" value="GAF"/>
    <property type="match status" value="1"/>
</dbReference>
<evidence type="ECO:0000313" key="6">
    <source>
        <dbReference type="EMBL" id="MBE2998316.1"/>
    </source>
</evidence>
<evidence type="ECO:0000256" key="1">
    <source>
        <dbReference type="ARBA" id="ARBA00022679"/>
    </source>
</evidence>
<dbReference type="InterPro" id="IPR029016">
    <property type="entry name" value="GAF-like_dom_sf"/>
</dbReference>
<keyword evidence="7" id="KW-1185">Reference proteome</keyword>